<feature type="domain" description="Nitroreductase" evidence="9">
    <location>
        <begin position="17"/>
        <end position="172"/>
    </location>
</feature>
<feature type="binding site" evidence="8">
    <location>
        <position position="48"/>
    </location>
    <ligand>
        <name>FMN</name>
        <dbReference type="ChEBI" id="CHEBI:58210"/>
        <note>ligand shared between dimeric partners</note>
    </ligand>
</feature>
<comment type="caution">
    <text evidence="10">The sequence shown here is derived from an EMBL/GenBank/DDBJ whole genome shotgun (WGS) entry which is preliminary data.</text>
</comment>
<comment type="cofactor">
    <cofactor evidence="8">
        <name>FMN</name>
        <dbReference type="ChEBI" id="CHEBI:58210"/>
    </cofactor>
    <text evidence="8">Binds 1 FMN per subunit.</text>
</comment>
<keyword evidence="4 7" id="KW-0521">NADP</keyword>
<dbReference type="PANTHER" id="PTHR43821">
    <property type="entry name" value="NAD(P)H NITROREDUCTASE YDJA-RELATED"/>
    <property type="match status" value="1"/>
</dbReference>
<dbReference type="eggNOG" id="COG0778">
    <property type="taxonomic scope" value="Bacteria"/>
</dbReference>
<evidence type="ECO:0000256" key="1">
    <source>
        <dbReference type="ARBA" id="ARBA00007118"/>
    </source>
</evidence>
<dbReference type="SUPFAM" id="SSF55469">
    <property type="entry name" value="FMN-dependent nitroreductase-like"/>
    <property type="match status" value="1"/>
</dbReference>
<dbReference type="PANTHER" id="PTHR43821:SF1">
    <property type="entry name" value="NAD(P)H NITROREDUCTASE YDJA-RELATED"/>
    <property type="match status" value="1"/>
</dbReference>
<gene>
    <name evidence="10" type="ORF">HY29_05820</name>
</gene>
<feature type="binding site" evidence="8">
    <location>
        <position position="44"/>
    </location>
    <ligand>
        <name>FMN</name>
        <dbReference type="ChEBI" id="CHEBI:58210"/>
        <note>ligand shared between dimeric partners</note>
    </ligand>
</feature>
<dbReference type="InterPro" id="IPR000415">
    <property type="entry name" value="Nitroreductase-like"/>
</dbReference>
<evidence type="ECO:0000256" key="8">
    <source>
        <dbReference type="PIRSR" id="PIRSR000232-1"/>
    </source>
</evidence>
<evidence type="ECO:0000256" key="3">
    <source>
        <dbReference type="ARBA" id="ARBA00022643"/>
    </source>
</evidence>
<feature type="binding site" description="in other chain" evidence="8">
    <location>
        <begin position="17"/>
        <end position="19"/>
    </location>
    <ligand>
        <name>FMN</name>
        <dbReference type="ChEBI" id="CHEBI:58210"/>
        <note>ligand shared between dimeric partners</note>
    </ligand>
</feature>
<proteinExistence type="inferred from homology"/>
<dbReference type="EMBL" id="AWFF01000087">
    <property type="protein sequence ID" value="KCZ51381.1"/>
    <property type="molecule type" value="Genomic_DNA"/>
</dbReference>
<dbReference type="InterPro" id="IPR029479">
    <property type="entry name" value="Nitroreductase"/>
</dbReference>
<dbReference type="Pfam" id="PF00881">
    <property type="entry name" value="Nitroreductase"/>
    <property type="match status" value="1"/>
</dbReference>
<evidence type="ECO:0000313" key="10">
    <source>
        <dbReference type="EMBL" id="KCZ51381.1"/>
    </source>
</evidence>
<protein>
    <recommendedName>
        <fullName evidence="7">Putative NAD(P)H nitroreductase</fullName>
        <ecNumber evidence="7">1.-.-.-</ecNumber>
    </recommendedName>
</protein>
<dbReference type="GO" id="GO:0016491">
    <property type="term" value="F:oxidoreductase activity"/>
    <property type="evidence" value="ECO:0007669"/>
    <property type="project" value="UniProtKB-UniRule"/>
</dbReference>
<evidence type="ECO:0000256" key="7">
    <source>
        <dbReference type="PIRNR" id="PIRNR000232"/>
    </source>
</evidence>
<keyword evidence="11" id="KW-1185">Reference proteome</keyword>
<reference evidence="10 11" key="1">
    <citation type="journal article" date="2014" name="Antonie Van Leeuwenhoek">
        <title>Hyphomonas beringensis sp. nov. and Hyphomonas chukchiensis sp. nov., isolated from surface seawater of the Bering Sea and Chukchi Sea.</title>
        <authorList>
            <person name="Li C."/>
            <person name="Lai Q."/>
            <person name="Li G."/>
            <person name="Dong C."/>
            <person name="Wang J."/>
            <person name="Liao Y."/>
            <person name="Shao Z."/>
        </authorList>
    </citation>
    <scope>NUCLEOTIDE SEQUENCE [LARGE SCALE GENOMIC DNA]</scope>
    <source>
        <strain evidence="10 11">25B14_1</strain>
    </source>
</reference>
<dbReference type="AlphaFoldDB" id="A0A062TTR9"/>
<dbReference type="InterPro" id="IPR052530">
    <property type="entry name" value="NAD(P)H_nitroreductase"/>
</dbReference>
<organism evidence="10 11">
    <name type="scientific">Hyphomonas beringensis</name>
    <dbReference type="NCBI Taxonomy" id="1280946"/>
    <lineage>
        <taxon>Bacteria</taxon>
        <taxon>Pseudomonadati</taxon>
        <taxon>Pseudomonadota</taxon>
        <taxon>Alphaproteobacteria</taxon>
        <taxon>Hyphomonadales</taxon>
        <taxon>Hyphomonadaceae</taxon>
        <taxon>Hyphomonas</taxon>
    </lineage>
</organism>
<evidence type="ECO:0000256" key="6">
    <source>
        <dbReference type="ARBA" id="ARBA00023027"/>
    </source>
</evidence>
<evidence type="ECO:0000256" key="5">
    <source>
        <dbReference type="ARBA" id="ARBA00023002"/>
    </source>
</evidence>
<dbReference type="PIRSF" id="PIRSF000232">
    <property type="entry name" value="YdjA"/>
    <property type="match status" value="1"/>
</dbReference>
<evidence type="ECO:0000256" key="2">
    <source>
        <dbReference type="ARBA" id="ARBA00022630"/>
    </source>
</evidence>
<sequence>MLPVRPSAEARQFLALRRSAAKKLIGEPGPSPETLDEILTIAARVPDHRKLSPWRFIVFEGEARAKFGKELARIIGETKKDVESKDLIEAAGLPLRAPVMVAVISSPVDDGRTPVWEQELSAGAVCYNLLLAANASGFAGSWLSEWPAFDAQVAEVLGLTGSERVAGFIYLGTSQVHPPERARADISEKVTRWKS</sequence>
<dbReference type="PATRIC" id="fig|1280946.3.peg.3260"/>
<comment type="similarity">
    <text evidence="1 7">Belongs to the nitroreductase family.</text>
</comment>
<dbReference type="Gene3D" id="3.40.109.10">
    <property type="entry name" value="NADH Oxidase"/>
    <property type="match status" value="1"/>
</dbReference>
<keyword evidence="5 7" id="KW-0560">Oxidoreductase</keyword>
<name>A0A062TTR9_9PROT</name>
<dbReference type="STRING" id="1280946.HY29_05820"/>
<keyword evidence="3 7" id="KW-0288">FMN</keyword>
<feature type="binding site" description="in other chain" evidence="8">
    <location>
        <begin position="142"/>
        <end position="144"/>
    </location>
    <ligand>
        <name>FMN</name>
        <dbReference type="ChEBI" id="CHEBI:58210"/>
        <note>ligand shared between dimeric partners</note>
    </ligand>
</feature>
<dbReference type="Proteomes" id="UP000027037">
    <property type="component" value="Unassembled WGS sequence"/>
</dbReference>
<dbReference type="EC" id="1.-.-.-" evidence="7"/>
<dbReference type="InterPro" id="IPR026021">
    <property type="entry name" value="YdjA-like"/>
</dbReference>
<accession>A0A062TTR9</accession>
<keyword evidence="6 7" id="KW-0520">NAD</keyword>
<keyword evidence="2 7" id="KW-0285">Flavoprotein</keyword>
<evidence type="ECO:0000259" key="9">
    <source>
        <dbReference type="Pfam" id="PF00881"/>
    </source>
</evidence>
<evidence type="ECO:0000256" key="4">
    <source>
        <dbReference type="ARBA" id="ARBA00022857"/>
    </source>
</evidence>
<evidence type="ECO:0000313" key="11">
    <source>
        <dbReference type="Proteomes" id="UP000027037"/>
    </source>
</evidence>
<dbReference type="CDD" id="cd02135">
    <property type="entry name" value="YdjA-like"/>
    <property type="match status" value="1"/>
</dbReference>